<accession>A0A1Q2D6B5</accession>
<dbReference type="Proteomes" id="UP000188246">
    <property type="component" value="Chromosome"/>
</dbReference>
<dbReference type="Gene3D" id="3.10.180.10">
    <property type="entry name" value="2,3-Dihydroxybiphenyl 1,2-Dioxygenase, domain 1"/>
    <property type="match status" value="2"/>
</dbReference>
<evidence type="ECO:0000313" key="2">
    <source>
        <dbReference type="Proteomes" id="UP000188246"/>
    </source>
</evidence>
<dbReference type="OrthoDB" id="9792626at2"/>
<dbReference type="Pfam" id="PF00903">
    <property type="entry name" value="Glyoxalase"/>
    <property type="match status" value="2"/>
</dbReference>
<dbReference type="InterPro" id="IPR029068">
    <property type="entry name" value="Glyas_Bleomycin-R_OHBP_Dase"/>
</dbReference>
<dbReference type="InterPro" id="IPR004360">
    <property type="entry name" value="Glyas_Fos-R_dOase_dom"/>
</dbReference>
<reference evidence="1 2" key="1">
    <citation type="journal article" date="2010" name="Int. J. Syst. Evol. Microbiol.">
        <title>Vagococcus penaei sp. nov., isolated from spoilage microbiota of cooked shrimp (Penaeus vannamei).</title>
        <authorList>
            <person name="Jaffres E."/>
            <person name="Prevost H."/>
            <person name="Rossero A."/>
            <person name="Joffraud J.J."/>
            <person name="Dousset X."/>
        </authorList>
    </citation>
    <scope>NUCLEOTIDE SEQUENCE [LARGE SCALE GENOMIC DNA]</scope>
    <source>
        <strain evidence="1 2">CD276</strain>
    </source>
</reference>
<dbReference type="PROSITE" id="PS51819">
    <property type="entry name" value="VOC"/>
    <property type="match status" value="2"/>
</dbReference>
<evidence type="ECO:0000313" key="1">
    <source>
        <dbReference type="EMBL" id="AQP53785.1"/>
    </source>
</evidence>
<dbReference type="PANTHER" id="PTHR43279">
    <property type="entry name" value="CATECHOL-2,3-DIOXYGENASE"/>
    <property type="match status" value="1"/>
</dbReference>
<dbReference type="EMBL" id="CP019609">
    <property type="protein sequence ID" value="AQP53785.1"/>
    <property type="molecule type" value="Genomic_DNA"/>
</dbReference>
<dbReference type="SUPFAM" id="SSF54593">
    <property type="entry name" value="Glyoxalase/Bleomycin resistance protein/Dihydroxybiphenyl dioxygenase"/>
    <property type="match status" value="2"/>
</dbReference>
<gene>
    <name evidence="1" type="ORF">BW732_05715</name>
</gene>
<protein>
    <submittedName>
        <fullName evidence="1">Uncharacterized protein</fullName>
    </submittedName>
</protein>
<sequence>MTELTQKRHIGKVVLTVKDLVQMTQFYQKIIGMEVITQNSEAVVLGAKNNSQGLIVLQQATSDHLGRQTHGLFHLALLLPTREALGTMLQHLIDTTYPLTGASDHGYSEAIYLNDPEGNGIEIYWDKPTSEWDIQPDGQIIGVTEQMDIAGVLKIAQSHFNGLPSTSYLGHVHLAVADLKETAHFYHDVLNLDITLNLGGQALFFATEGYHHHIAANTWLGTDTAEFPLSGALGLAYYTLLVTQQERLSEMRQRLDEQNYPYKWDEMTSTLTVTDPTGILMKIELAQID</sequence>
<dbReference type="PANTHER" id="PTHR43279:SF1">
    <property type="entry name" value="CATECHOL-2,3-DIOXYGENASE"/>
    <property type="match status" value="1"/>
</dbReference>
<proteinExistence type="predicted"/>
<dbReference type="AlphaFoldDB" id="A0A1Q2D6B5"/>
<organism evidence="1 2">
    <name type="scientific">Vagococcus penaei</name>
    <dbReference type="NCBI Taxonomy" id="633807"/>
    <lineage>
        <taxon>Bacteria</taxon>
        <taxon>Bacillati</taxon>
        <taxon>Bacillota</taxon>
        <taxon>Bacilli</taxon>
        <taxon>Lactobacillales</taxon>
        <taxon>Enterococcaceae</taxon>
        <taxon>Vagococcus</taxon>
    </lineage>
</organism>
<name>A0A1Q2D6B5_9ENTE</name>
<dbReference type="InterPro" id="IPR037523">
    <property type="entry name" value="VOC_core"/>
</dbReference>
<dbReference type="STRING" id="633807.BW732_05715"/>
<dbReference type="RefSeq" id="WP_077275870.1">
    <property type="nucleotide sequence ID" value="NZ_CP019609.1"/>
</dbReference>
<keyword evidence="2" id="KW-1185">Reference proteome</keyword>
<dbReference type="KEGG" id="vpi:BW732_05715"/>